<comment type="similarity">
    <text evidence="1 7">Belongs to the UPF0758 family.</text>
</comment>
<evidence type="ECO:0000313" key="10">
    <source>
        <dbReference type="Proteomes" id="UP000712157"/>
    </source>
</evidence>
<keyword evidence="4" id="KW-0378">Hydrolase</keyword>
<comment type="caution">
    <text evidence="9">The sequence shown here is derived from an EMBL/GenBank/DDBJ whole genome shotgun (WGS) entry which is preliminary data.</text>
</comment>
<proteinExistence type="inferred from homology"/>
<keyword evidence="2" id="KW-0645">Protease</keyword>
<dbReference type="InterPro" id="IPR046778">
    <property type="entry name" value="UPF0758_N"/>
</dbReference>
<dbReference type="GO" id="GO:0008237">
    <property type="term" value="F:metallopeptidase activity"/>
    <property type="evidence" value="ECO:0007669"/>
    <property type="project" value="UniProtKB-KW"/>
</dbReference>
<dbReference type="RefSeq" id="WP_158344348.1">
    <property type="nucleotide sequence ID" value="NZ_JAHQCW010000002.1"/>
</dbReference>
<dbReference type="PROSITE" id="PS50249">
    <property type="entry name" value="MPN"/>
    <property type="match status" value="1"/>
</dbReference>
<dbReference type="NCBIfam" id="TIGR00608">
    <property type="entry name" value="radc"/>
    <property type="match status" value="1"/>
</dbReference>
<name>A0A949JY45_9FIRM</name>
<keyword evidence="3" id="KW-0479">Metal-binding</keyword>
<organism evidence="9 10">
    <name type="scientific">Diplocloster agilis</name>
    <dbReference type="NCBI Taxonomy" id="2850323"/>
    <lineage>
        <taxon>Bacteria</taxon>
        <taxon>Bacillati</taxon>
        <taxon>Bacillota</taxon>
        <taxon>Clostridia</taxon>
        <taxon>Lachnospirales</taxon>
        <taxon>Lachnospiraceae</taxon>
        <taxon>Diplocloster</taxon>
    </lineage>
</organism>
<sequence length="232" mass="25898">MEKKNITVKEMPSEQRPYEKCLALGAGALTDTELLAVIIRSGVKGERSLDLADRILQLSGIGQGVLGICRVGIQDLMKIKGIGKVKAIQIQCVAELSRRIAKKAAAESLRFERPSTIADYYMEDFRHLEQEHLMVLLLNSKNRLLREQVIFKGTVNASLVSPREIFILALRYGAVNMILVHNHPSGDPSPSKADVDISRRIRETGELIGIRMLDHIIIGDQKYCSLQERGII</sequence>
<dbReference type="AlphaFoldDB" id="A0A949JY45"/>
<dbReference type="Pfam" id="PF04002">
    <property type="entry name" value="RadC"/>
    <property type="match status" value="1"/>
</dbReference>
<dbReference type="GO" id="GO:0006508">
    <property type="term" value="P:proteolysis"/>
    <property type="evidence" value="ECO:0007669"/>
    <property type="project" value="UniProtKB-KW"/>
</dbReference>
<evidence type="ECO:0000259" key="8">
    <source>
        <dbReference type="PROSITE" id="PS50249"/>
    </source>
</evidence>
<dbReference type="EMBL" id="JAHQCW010000002">
    <property type="protein sequence ID" value="MBU9735340.1"/>
    <property type="molecule type" value="Genomic_DNA"/>
</dbReference>
<evidence type="ECO:0000256" key="5">
    <source>
        <dbReference type="ARBA" id="ARBA00022833"/>
    </source>
</evidence>
<evidence type="ECO:0000256" key="3">
    <source>
        <dbReference type="ARBA" id="ARBA00022723"/>
    </source>
</evidence>
<keyword evidence="10" id="KW-1185">Reference proteome</keyword>
<dbReference type="InterPro" id="IPR037518">
    <property type="entry name" value="MPN"/>
</dbReference>
<dbReference type="CDD" id="cd08071">
    <property type="entry name" value="MPN_DUF2466"/>
    <property type="match status" value="1"/>
</dbReference>
<evidence type="ECO:0000256" key="1">
    <source>
        <dbReference type="ARBA" id="ARBA00010243"/>
    </source>
</evidence>
<accession>A0A949JY45</accession>
<dbReference type="GO" id="GO:0046872">
    <property type="term" value="F:metal ion binding"/>
    <property type="evidence" value="ECO:0007669"/>
    <property type="project" value="UniProtKB-KW"/>
</dbReference>
<evidence type="ECO:0000313" key="9">
    <source>
        <dbReference type="EMBL" id="MBU9735340.1"/>
    </source>
</evidence>
<dbReference type="PROSITE" id="PS01302">
    <property type="entry name" value="UPF0758"/>
    <property type="match status" value="1"/>
</dbReference>
<dbReference type="PANTHER" id="PTHR30471:SF3">
    <property type="entry name" value="UPF0758 PROTEIN YEES-RELATED"/>
    <property type="match status" value="1"/>
</dbReference>
<dbReference type="InterPro" id="IPR001405">
    <property type="entry name" value="UPF0758"/>
</dbReference>
<dbReference type="Gene3D" id="3.40.140.10">
    <property type="entry name" value="Cytidine Deaminase, domain 2"/>
    <property type="match status" value="1"/>
</dbReference>
<reference evidence="9" key="1">
    <citation type="submission" date="2021-06" db="EMBL/GenBank/DDBJ databases">
        <title>Description of novel taxa of the family Lachnospiraceae.</title>
        <authorList>
            <person name="Chaplin A.V."/>
            <person name="Sokolova S.R."/>
            <person name="Pikina A.P."/>
            <person name="Korzhanova M."/>
            <person name="Belova V."/>
            <person name="Korostin D."/>
            <person name="Efimov B.A."/>
        </authorList>
    </citation>
    <scope>NUCLEOTIDE SEQUENCE</scope>
    <source>
        <strain evidence="9">ASD5720</strain>
    </source>
</reference>
<evidence type="ECO:0000256" key="2">
    <source>
        <dbReference type="ARBA" id="ARBA00022670"/>
    </source>
</evidence>
<dbReference type="InterPro" id="IPR020891">
    <property type="entry name" value="UPF0758_CS"/>
</dbReference>
<gene>
    <name evidence="9" type="primary">radC</name>
    <name evidence="9" type="ORF">KTH89_02260</name>
</gene>
<keyword evidence="5" id="KW-0862">Zinc</keyword>
<evidence type="ECO:0000256" key="6">
    <source>
        <dbReference type="ARBA" id="ARBA00023049"/>
    </source>
</evidence>
<keyword evidence="6" id="KW-0482">Metalloprotease</keyword>
<dbReference type="Proteomes" id="UP000712157">
    <property type="component" value="Unassembled WGS sequence"/>
</dbReference>
<evidence type="ECO:0000256" key="4">
    <source>
        <dbReference type="ARBA" id="ARBA00022801"/>
    </source>
</evidence>
<feature type="domain" description="MPN" evidence="8">
    <location>
        <begin position="110"/>
        <end position="232"/>
    </location>
</feature>
<dbReference type="InterPro" id="IPR025657">
    <property type="entry name" value="RadC_JAB"/>
</dbReference>
<dbReference type="PANTHER" id="PTHR30471">
    <property type="entry name" value="DNA REPAIR PROTEIN RADC"/>
    <property type="match status" value="1"/>
</dbReference>
<protein>
    <submittedName>
        <fullName evidence="9">DNA repair protein RadC</fullName>
    </submittedName>
</protein>
<dbReference type="NCBIfam" id="NF000642">
    <property type="entry name" value="PRK00024.1"/>
    <property type="match status" value="1"/>
</dbReference>
<evidence type="ECO:0000256" key="7">
    <source>
        <dbReference type="RuleBase" id="RU003797"/>
    </source>
</evidence>
<dbReference type="Pfam" id="PF20582">
    <property type="entry name" value="UPF0758_N"/>
    <property type="match status" value="1"/>
</dbReference>